<dbReference type="EMBL" id="UAUI01000027">
    <property type="protein sequence ID" value="SPZ43152.1"/>
    <property type="molecule type" value="Genomic_DNA"/>
</dbReference>
<evidence type="ECO:0000313" key="2">
    <source>
        <dbReference type="EMBL" id="SPZ43152.1"/>
    </source>
</evidence>
<feature type="region of interest" description="Disordered" evidence="1">
    <location>
        <begin position="65"/>
        <end position="112"/>
    </location>
</feature>
<organism evidence="2 3">
    <name type="scientific">Rhodococcus wratislaviensis</name>
    <name type="common">Tsukamurella wratislaviensis</name>
    <dbReference type="NCBI Taxonomy" id="44752"/>
    <lineage>
        <taxon>Bacteria</taxon>
        <taxon>Bacillati</taxon>
        <taxon>Actinomycetota</taxon>
        <taxon>Actinomycetes</taxon>
        <taxon>Mycobacteriales</taxon>
        <taxon>Nocardiaceae</taxon>
        <taxon>Rhodococcus</taxon>
    </lineage>
</organism>
<accession>A0AB38FNY0</accession>
<sequence>MIAPTGRYNVGPITSPEKAAAMVVRALIERPKRIDVPTGTLGELGRVFAPAVKDRVMHQMYRMFPDSPAAKGQSTDDAAPAPQPTPEPRHHTSSMLGRAARKVGRLVPGTHW</sequence>
<comment type="caution">
    <text evidence="2">The sequence shown here is derived from an EMBL/GenBank/DDBJ whole genome shotgun (WGS) entry which is preliminary data.</text>
</comment>
<reference evidence="2 3" key="1">
    <citation type="submission" date="2018-06" db="EMBL/GenBank/DDBJ databases">
        <authorList>
            <consortium name="Pathogen Informatics"/>
            <person name="Doyle S."/>
        </authorList>
    </citation>
    <scope>NUCLEOTIDE SEQUENCE [LARGE SCALE GENOMIC DNA]</scope>
    <source>
        <strain evidence="2 3">NCTC13229</strain>
    </source>
</reference>
<gene>
    <name evidence="2" type="primary">acr1_4</name>
    <name evidence="2" type="ORF">NCTC13229_06686</name>
</gene>
<dbReference type="Proteomes" id="UP000251211">
    <property type="component" value="Unassembled WGS sequence"/>
</dbReference>
<name>A0AB38FNY0_RHOWR</name>
<dbReference type="EC" id="1.2.1.-" evidence="2"/>
<dbReference type="GO" id="GO:0016491">
    <property type="term" value="F:oxidoreductase activity"/>
    <property type="evidence" value="ECO:0007669"/>
    <property type="project" value="UniProtKB-KW"/>
</dbReference>
<proteinExistence type="predicted"/>
<dbReference type="AlphaFoldDB" id="A0AB38FNY0"/>
<keyword evidence="2" id="KW-0560">Oxidoreductase</keyword>
<evidence type="ECO:0000256" key="1">
    <source>
        <dbReference type="SAM" id="MobiDB-lite"/>
    </source>
</evidence>
<evidence type="ECO:0000313" key="3">
    <source>
        <dbReference type="Proteomes" id="UP000251211"/>
    </source>
</evidence>
<protein>
    <submittedName>
        <fullName evidence="2">Short chain dehydrogenase</fullName>
        <ecNumber evidence="2">1.2.1.-</ecNumber>
    </submittedName>
</protein>